<reference evidence="2" key="1">
    <citation type="journal article" date="2023" name="Mol. Biol. Evol.">
        <title>Third-Generation Sequencing Reveals the Adaptive Role of the Epigenome in Three Deep-Sea Polychaetes.</title>
        <authorList>
            <person name="Perez M."/>
            <person name="Aroh O."/>
            <person name="Sun Y."/>
            <person name="Lan Y."/>
            <person name="Juniper S.K."/>
            <person name="Young C.R."/>
            <person name="Angers B."/>
            <person name="Qian P.Y."/>
        </authorList>
    </citation>
    <scope>NUCLEOTIDE SEQUENCE</scope>
    <source>
        <strain evidence="2">P08H-3</strain>
    </source>
</reference>
<dbReference type="GO" id="GO:0003824">
    <property type="term" value="F:catalytic activity"/>
    <property type="evidence" value="ECO:0007669"/>
    <property type="project" value="InterPro"/>
</dbReference>
<dbReference type="SUPFAM" id="SSF56219">
    <property type="entry name" value="DNase I-like"/>
    <property type="match status" value="1"/>
</dbReference>
<evidence type="ECO:0000313" key="2">
    <source>
        <dbReference type="EMBL" id="KAK2157050.1"/>
    </source>
</evidence>
<gene>
    <name evidence="2" type="ORF">LSH36_200g04090</name>
</gene>
<comment type="caution">
    <text evidence="2">The sequence shown here is derived from an EMBL/GenBank/DDBJ whole genome shotgun (WGS) entry which is preliminary data.</text>
</comment>
<organism evidence="2 3">
    <name type="scientific">Paralvinella palmiformis</name>
    <dbReference type="NCBI Taxonomy" id="53620"/>
    <lineage>
        <taxon>Eukaryota</taxon>
        <taxon>Metazoa</taxon>
        <taxon>Spiralia</taxon>
        <taxon>Lophotrochozoa</taxon>
        <taxon>Annelida</taxon>
        <taxon>Polychaeta</taxon>
        <taxon>Sedentaria</taxon>
        <taxon>Canalipalpata</taxon>
        <taxon>Terebellida</taxon>
        <taxon>Terebelliformia</taxon>
        <taxon>Alvinellidae</taxon>
        <taxon>Paralvinella</taxon>
    </lineage>
</organism>
<dbReference type="InterPro" id="IPR036691">
    <property type="entry name" value="Endo/exonu/phosph_ase_sf"/>
</dbReference>
<name>A0AAD9JRW1_9ANNE</name>
<dbReference type="InterPro" id="IPR005135">
    <property type="entry name" value="Endo/exonuclease/phosphatase"/>
</dbReference>
<keyword evidence="3" id="KW-1185">Reference proteome</keyword>
<proteinExistence type="predicted"/>
<dbReference type="AlphaFoldDB" id="A0AAD9JRW1"/>
<sequence>MGDFNAHHSAWEHYTNSTGTTLINQLIDTHSPVINEPHVPTTVHGSSIDLAISSADLTLNSHWSQIDDIVSDHIASHILIRNSFVPTSHASILKWNTRRTDWVKYSQILQTLTPDIPPNIDIDIHLDNILEAVQSAADISVPRHTVAKHNRRTNYMLPEELKAIQKIATCELHKLQTKAWDDWREKLSTLKTNRLWSEISNLKGSTKQVTTRNPKEEADTLTKHFATRAESHTLPLRIQQELRDRHEKRSSALQEAIQIESNTDRPFSMYELNNALKSVKITTPGKDTFSCAFFIKAPQIFLQKVLELYNSSWHQGTLLAQWKAKVISIPKPEGSSLLQNISNNRTTVATFLDLDLDKAFERAHPLPI</sequence>
<dbReference type="EMBL" id="JAODUP010000200">
    <property type="protein sequence ID" value="KAK2157050.1"/>
    <property type="molecule type" value="Genomic_DNA"/>
</dbReference>
<dbReference type="Proteomes" id="UP001208570">
    <property type="component" value="Unassembled WGS sequence"/>
</dbReference>
<dbReference type="Pfam" id="PF14529">
    <property type="entry name" value="Exo_endo_phos_2"/>
    <property type="match status" value="1"/>
</dbReference>
<evidence type="ECO:0000259" key="1">
    <source>
        <dbReference type="Pfam" id="PF14529"/>
    </source>
</evidence>
<dbReference type="Gene3D" id="3.60.10.10">
    <property type="entry name" value="Endonuclease/exonuclease/phosphatase"/>
    <property type="match status" value="1"/>
</dbReference>
<evidence type="ECO:0000313" key="3">
    <source>
        <dbReference type="Proteomes" id="UP001208570"/>
    </source>
</evidence>
<feature type="domain" description="Endonuclease/exonuclease/phosphatase" evidence="1">
    <location>
        <begin position="1"/>
        <end position="75"/>
    </location>
</feature>
<accession>A0AAD9JRW1</accession>
<protein>
    <recommendedName>
        <fullName evidence="1">Endonuclease/exonuclease/phosphatase domain-containing protein</fullName>
    </recommendedName>
</protein>